<gene>
    <name evidence="11" type="ORF">BST26_21270</name>
</gene>
<dbReference type="GO" id="GO:0005524">
    <property type="term" value="F:ATP binding"/>
    <property type="evidence" value="ECO:0007669"/>
    <property type="project" value="UniProtKB-KW"/>
</dbReference>
<feature type="region of interest" description="Disordered" evidence="8">
    <location>
        <begin position="337"/>
        <end position="376"/>
    </location>
</feature>
<proteinExistence type="predicted"/>
<dbReference type="Pfam" id="PF00664">
    <property type="entry name" value="ABC_membrane"/>
    <property type="match status" value="1"/>
</dbReference>
<feature type="transmembrane region" description="Helical" evidence="9">
    <location>
        <begin position="119"/>
        <end position="141"/>
    </location>
</feature>
<feature type="non-terminal residue" evidence="11">
    <location>
        <position position="376"/>
    </location>
</feature>
<protein>
    <submittedName>
        <fullName evidence="11">ABC transporter ATP-binding protein</fullName>
    </submittedName>
</protein>
<comment type="subcellular location">
    <subcellularLocation>
        <location evidence="1">Cell inner membrane</location>
        <topology evidence="1">Multi-pass membrane protein</topology>
    </subcellularLocation>
</comment>
<feature type="domain" description="ABC transmembrane type-1" evidence="10">
    <location>
        <begin position="15"/>
        <end position="289"/>
    </location>
</feature>
<evidence type="ECO:0000256" key="3">
    <source>
        <dbReference type="ARBA" id="ARBA00022519"/>
    </source>
</evidence>
<dbReference type="AlphaFoldDB" id="A0A1X0CN15"/>
<dbReference type="Proteomes" id="UP000192801">
    <property type="component" value="Unassembled WGS sequence"/>
</dbReference>
<sequence>MKTIRFLFRISSSRILVVMLAGLVSGIANTYLLSLISGVLAPDGAPTKPAWFAVTAAIALAGSVVSQILLIRLTQRAIFAMRAQLSSGVLAAPLEHLERLGSHRLIATLTEDIRTLSGAVSAIPSVCVDLVTIAGCLVFLAILSGPIFAVMVGGTLAGIFGVELALRRIRRTYQRAREHEDSLLRAFQSMTVGIKELKLHRGRRADFLDRHLLGAAADLREANVSAESGFAIAHGYGRVLQLVTMATVLFVLATALSLPRPVMVGYVLITMYLAMPMQNFMQRIPDLLRGDVALAKINALNLSIANPPEGREVDVDGVPQLELARLELTGVGYTYHGEAPLPGMPPPPPGAHHGPPPAGSGAAPVRRRRCRPACRR</sequence>
<dbReference type="RefSeq" id="WP_272937588.1">
    <property type="nucleotide sequence ID" value="NZ_MVHS01000102.1"/>
</dbReference>
<dbReference type="PANTHER" id="PTHR24221">
    <property type="entry name" value="ATP-BINDING CASSETTE SUB-FAMILY B"/>
    <property type="match status" value="1"/>
</dbReference>
<evidence type="ECO:0000256" key="5">
    <source>
        <dbReference type="ARBA" id="ARBA00022967"/>
    </source>
</evidence>
<keyword evidence="5" id="KW-1278">Translocase</keyword>
<dbReference type="InterPro" id="IPR036640">
    <property type="entry name" value="ABC1_TM_sf"/>
</dbReference>
<evidence type="ECO:0000259" key="10">
    <source>
        <dbReference type="PROSITE" id="PS50929"/>
    </source>
</evidence>
<organism evidence="11 12">
    <name type="scientific">Mycolicibacterium insubricum</name>
    <dbReference type="NCBI Taxonomy" id="444597"/>
    <lineage>
        <taxon>Bacteria</taxon>
        <taxon>Bacillati</taxon>
        <taxon>Actinomycetota</taxon>
        <taxon>Actinomycetes</taxon>
        <taxon>Mycobacteriales</taxon>
        <taxon>Mycobacteriaceae</taxon>
        <taxon>Mycolicibacterium</taxon>
    </lineage>
</organism>
<evidence type="ECO:0000256" key="6">
    <source>
        <dbReference type="ARBA" id="ARBA00022989"/>
    </source>
</evidence>
<keyword evidence="11" id="KW-0067">ATP-binding</keyword>
<dbReference type="InterPro" id="IPR039421">
    <property type="entry name" value="Type_1_exporter"/>
</dbReference>
<keyword evidence="2" id="KW-0813">Transport</keyword>
<dbReference type="PROSITE" id="PS50929">
    <property type="entry name" value="ABC_TM1F"/>
    <property type="match status" value="1"/>
</dbReference>
<dbReference type="InterPro" id="IPR011527">
    <property type="entry name" value="ABC1_TM_dom"/>
</dbReference>
<feature type="transmembrane region" description="Helical" evidence="9">
    <location>
        <begin position="147"/>
        <end position="166"/>
    </location>
</feature>
<dbReference type="EMBL" id="MVHS01000102">
    <property type="protein sequence ID" value="ORA61483.1"/>
    <property type="molecule type" value="Genomic_DNA"/>
</dbReference>
<keyword evidence="11" id="KW-0547">Nucleotide-binding</keyword>
<keyword evidence="6 9" id="KW-1133">Transmembrane helix</keyword>
<accession>A0A1X0CN15</accession>
<dbReference type="STRING" id="444597.BST26_21270"/>
<dbReference type="Gene3D" id="1.20.1560.10">
    <property type="entry name" value="ABC transporter type 1, transmembrane domain"/>
    <property type="match status" value="1"/>
</dbReference>
<name>A0A1X0CN15_9MYCO</name>
<keyword evidence="12" id="KW-1185">Reference proteome</keyword>
<keyword evidence="3" id="KW-1003">Cell membrane</keyword>
<feature type="transmembrane region" description="Helical" evidence="9">
    <location>
        <begin position="50"/>
        <end position="71"/>
    </location>
</feature>
<feature type="compositionally biased region" description="Pro residues" evidence="8">
    <location>
        <begin position="342"/>
        <end position="358"/>
    </location>
</feature>
<dbReference type="GO" id="GO:0034040">
    <property type="term" value="F:ATPase-coupled lipid transmembrane transporter activity"/>
    <property type="evidence" value="ECO:0007669"/>
    <property type="project" value="TreeGrafter"/>
</dbReference>
<evidence type="ECO:0000256" key="2">
    <source>
        <dbReference type="ARBA" id="ARBA00022448"/>
    </source>
</evidence>
<keyword evidence="3" id="KW-0997">Cell inner membrane</keyword>
<reference evidence="11 12" key="1">
    <citation type="submission" date="2016-12" db="EMBL/GenBank/DDBJ databases">
        <title>The new phylogeny of genus Mycobacterium.</title>
        <authorList>
            <person name="Tortoli E."/>
            <person name="Trovato A."/>
            <person name="Cirillo D.M."/>
        </authorList>
    </citation>
    <scope>NUCLEOTIDE SEQUENCE [LARGE SCALE GENOMIC DNA]</scope>
    <source>
        <strain evidence="11 12">DSM 45130</strain>
    </source>
</reference>
<comment type="caution">
    <text evidence="11">The sequence shown here is derived from an EMBL/GenBank/DDBJ whole genome shotgun (WGS) entry which is preliminary data.</text>
</comment>
<feature type="transmembrane region" description="Helical" evidence="9">
    <location>
        <begin position="15"/>
        <end position="38"/>
    </location>
</feature>
<evidence type="ECO:0000256" key="7">
    <source>
        <dbReference type="ARBA" id="ARBA00023136"/>
    </source>
</evidence>
<dbReference type="GO" id="GO:0005886">
    <property type="term" value="C:plasma membrane"/>
    <property type="evidence" value="ECO:0007669"/>
    <property type="project" value="UniProtKB-SubCell"/>
</dbReference>
<evidence type="ECO:0000256" key="8">
    <source>
        <dbReference type="SAM" id="MobiDB-lite"/>
    </source>
</evidence>
<keyword evidence="7 9" id="KW-0472">Membrane</keyword>
<evidence type="ECO:0000256" key="1">
    <source>
        <dbReference type="ARBA" id="ARBA00004429"/>
    </source>
</evidence>
<dbReference type="PANTHER" id="PTHR24221:SF654">
    <property type="entry name" value="ATP-BINDING CASSETTE SUB-FAMILY B MEMBER 6"/>
    <property type="match status" value="1"/>
</dbReference>
<dbReference type="SUPFAM" id="SSF90123">
    <property type="entry name" value="ABC transporter transmembrane region"/>
    <property type="match status" value="1"/>
</dbReference>
<dbReference type="GO" id="GO:0140359">
    <property type="term" value="F:ABC-type transporter activity"/>
    <property type="evidence" value="ECO:0007669"/>
    <property type="project" value="InterPro"/>
</dbReference>
<evidence type="ECO:0000313" key="11">
    <source>
        <dbReference type="EMBL" id="ORA61483.1"/>
    </source>
</evidence>
<evidence type="ECO:0000313" key="12">
    <source>
        <dbReference type="Proteomes" id="UP000192801"/>
    </source>
</evidence>
<keyword evidence="4 9" id="KW-0812">Transmembrane</keyword>
<feature type="compositionally biased region" description="Basic residues" evidence="8">
    <location>
        <begin position="365"/>
        <end position="376"/>
    </location>
</feature>
<evidence type="ECO:0000256" key="9">
    <source>
        <dbReference type="SAM" id="Phobius"/>
    </source>
</evidence>
<evidence type="ECO:0000256" key="4">
    <source>
        <dbReference type="ARBA" id="ARBA00022692"/>
    </source>
</evidence>